<dbReference type="SUPFAM" id="SSF160387">
    <property type="entry name" value="NosL/MerB-like"/>
    <property type="match status" value="1"/>
</dbReference>
<evidence type="ECO:0000313" key="2">
    <source>
        <dbReference type="Proteomes" id="UP000192602"/>
    </source>
</evidence>
<evidence type="ECO:0000313" key="1">
    <source>
        <dbReference type="EMBL" id="SMC09158.1"/>
    </source>
</evidence>
<dbReference type="EMBL" id="FWWZ01000001">
    <property type="protein sequence ID" value="SMC09158.1"/>
    <property type="molecule type" value="Genomic_DNA"/>
</dbReference>
<sequence>MKRVFLLLFFLFFVGCEKIEVYKKSKDGKPVIFKPGEVQCVECTMQLETKLHSAQAIMPNGRVYFFDDPGCLAKWYLNQKEKDKIKLWIYTDDTHRYIDARKAWYKLGDKTPMNYGFGAYEKKVAGAVGFEEFLAMMARGENMTNPAIRKRFLEQK</sequence>
<keyword evidence="2" id="KW-1185">Reference proteome</keyword>
<dbReference type="InterPro" id="IPR008719">
    <property type="entry name" value="N2O_reductase_NosL"/>
</dbReference>
<proteinExistence type="predicted"/>
<gene>
    <name evidence="1" type="ORF">SAMN05660197_0960</name>
</gene>
<dbReference type="STRING" id="1069081.SAMN05660197_0960"/>
<dbReference type="PROSITE" id="PS51257">
    <property type="entry name" value="PROKAR_LIPOPROTEIN"/>
    <property type="match status" value="1"/>
</dbReference>
<accession>A0A1W1WS64</accession>
<name>A0A1W1WS64_9BACT</name>
<dbReference type="PANTHER" id="PTHR41247:SF1">
    <property type="entry name" value="HTH-TYPE TRANSCRIPTIONAL REPRESSOR YCNK"/>
    <property type="match status" value="1"/>
</dbReference>
<dbReference type="Proteomes" id="UP000192602">
    <property type="component" value="Unassembled WGS sequence"/>
</dbReference>
<evidence type="ECO:0008006" key="3">
    <source>
        <dbReference type="Google" id="ProtNLM"/>
    </source>
</evidence>
<dbReference type="RefSeq" id="WP_084275400.1">
    <property type="nucleotide sequence ID" value="NZ_AP026671.1"/>
</dbReference>
<protein>
    <recommendedName>
        <fullName evidence="3">Copper chaperone NosL</fullName>
    </recommendedName>
</protein>
<organism evidence="1 2">
    <name type="scientific">Nitratiruptor tergarcus DSM 16512</name>
    <dbReference type="NCBI Taxonomy" id="1069081"/>
    <lineage>
        <taxon>Bacteria</taxon>
        <taxon>Pseudomonadati</taxon>
        <taxon>Campylobacterota</taxon>
        <taxon>Epsilonproteobacteria</taxon>
        <taxon>Nautiliales</taxon>
        <taxon>Nitratiruptoraceae</taxon>
        <taxon>Nitratiruptor</taxon>
    </lineage>
</organism>
<dbReference type="OrthoDB" id="8560674at2"/>
<reference evidence="2" key="1">
    <citation type="submission" date="2017-04" db="EMBL/GenBank/DDBJ databases">
        <authorList>
            <person name="Varghese N."/>
            <person name="Submissions S."/>
        </authorList>
    </citation>
    <scope>NUCLEOTIDE SEQUENCE [LARGE SCALE GENOMIC DNA]</scope>
    <source>
        <strain evidence="2">DSM 16512</strain>
    </source>
</reference>
<dbReference type="PANTHER" id="PTHR41247">
    <property type="entry name" value="HTH-TYPE TRANSCRIPTIONAL REPRESSOR YCNK"/>
    <property type="match status" value="1"/>
</dbReference>
<dbReference type="AlphaFoldDB" id="A0A1W1WS64"/>